<dbReference type="InterPro" id="IPR010997">
    <property type="entry name" value="HRDC-like_sf"/>
</dbReference>
<feature type="domain" description="Helicase ATP-binding" evidence="18">
    <location>
        <begin position="50"/>
        <end position="218"/>
    </location>
</feature>
<keyword evidence="21" id="KW-1185">Reference proteome</keyword>
<dbReference type="Pfam" id="PF00570">
    <property type="entry name" value="HRDC"/>
    <property type="match status" value="1"/>
</dbReference>
<evidence type="ECO:0000256" key="16">
    <source>
        <dbReference type="NCBIfam" id="TIGR01389"/>
    </source>
</evidence>
<keyword evidence="9" id="KW-0862">Zinc</keyword>
<dbReference type="CDD" id="cd18794">
    <property type="entry name" value="SF2_C_RecQ"/>
    <property type="match status" value="1"/>
</dbReference>
<dbReference type="InterPro" id="IPR004589">
    <property type="entry name" value="DNA_helicase_ATP-dep_RecQ"/>
</dbReference>
<gene>
    <name evidence="20" type="primary">recQ</name>
    <name evidence="20" type="ORF">EXY25_16795</name>
</gene>
<evidence type="ECO:0000256" key="14">
    <source>
        <dbReference type="ARBA" id="ARBA00023235"/>
    </source>
</evidence>
<evidence type="ECO:0000256" key="9">
    <source>
        <dbReference type="ARBA" id="ARBA00022833"/>
    </source>
</evidence>
<sequence>MNPGSAVPSAAIAVDSSRLDQSDPLLQRALATLNSVFGYDSFRPGQSEVVSALAAGADAMVIMPTGAGKSLCYQIPALVRDGLTVVVSPLIALMKDQVDQLVSNGVSAAYLNSTLSREQQIKTLSALAHGELKLLYVAPERLLQANFLERLRQVNLSMFAIDEAHCVSQWGHDFRPEYAALGQLKQLFPHVPVAALTATADHATRVDIIGQLALQQPFLFLGSFDRPNIRYNQIEKYKPFDQLSDYLHGRKGQSGIIYCTSRKRVEEIAERLKAKGVDADAYHAGIDIKLRNRVQERFVKDELAIVVATVAFGMGIDKPNVRFVVHYDIPKNIESYYQETGRAGRDGLPAEALLLYDPADISRVRRLLENIENPRQQQVEQHKLNAMASFSEAQTCRRQVLLHYFGEQRKQSCGNCDICLDPPKRYSGTVDAQKVLSCIYRMGQRFGAGYLVEVLRGADNARVKEYGHNKLSTWGIGKDQPPEHWLSVVRQLVHLGLLVQDITQSSILRLTEAARPVLKGEQALELAVPRVKLASQKRQIELEGDDRRLFARLRGLRKKLAEDEGVPPYVVFNDATLLQMAQEKPTREVELLQISGVGERKLSRFGDPFLEVICDHLLGR</sequence>
<keyword evidence="11" id="KW-0238">DNA-binding</keyword>
<keyword evidence="12" id="KW-0233">DNA recombination</keyword>
<keyword evidence="13" id="KW-0234">DNA repair</keyword>
<comment type="catalytic activity">
    <reaction evidence="15">
        <text>Couples ATP hydrolysis with the unwinding of duplex DNA by translocating in the 3'-5' direction.</text>
        <dbReference type="EC" id="5.6.2.4"/>
    </reaction>
</comment>
<dbReference type="PANTHER" id="PTHR13710:SF105">
    <property type="entry name" value="ATP-DEPENDENT DNA HELICASE Q1"/>
    <property type="match status" value="1"/>
</dbReference>
<dbReference type="InterPro" id="IPR011545">
    <property type="entry name" value="DEAD/DEAH_box_helicase_dom"/>
</dbReference>
<dbReference type="InterPro" id="IPR002121">
    <property type="entry name" value="HRDC_dom"/>
</dbReference>
<evidence type="ECO:0000256" key="2">
    <source>
        <dbReference type="ARBA" id="ARBA00001947"/>
    </source>
</evidence>
<dbReference type="PANTHER" id="PTHR13710">
    <property type="entry name" value="DNA HELICASE RECQ FAMILY MEMBER"/>
    <property type="match status" value="1"/>
</dbReference>
<evidence type="ECO:0000256" key="8">
    <source>
        <dbReference type="ARBA" id="ARBA00022806"/>
    </source>
</evidence>
<keyword evidence="14" id="KW-0413">Isomerase</keyword>
<keyword evidence="5" id="KW-0547">Nucleotide-binding</keyword>
<accession>A0ABY1WKV9</accession>
<dbReference type="InterPro" id="IPR044876">
    <property type="entry name" value="HRDC_dom_sf"/>
</dbReference>
<dbReference type="Proteomes" id="UP000292544">
    <property type="component" value="Unassembled WGS sequence"/>
</dbReference>
<evidence type="ECO:0000256" key="3">
    <source>
        <dbReference type="ARBA" id="ARBA00005446"/>
    </source>
</evidence>
<dbReference type="InterPro" id="IPR032284">
    <property type="entry name" value="RecQ_Zn-bd"/>
</dbReference>
<dbReference type="PROSITE" id="PS51192">
    <property type="entry name" value="HELICASE_ATP_BIND_1"/>
    <property type="match status" value="1"/>
</dbReference>
<evidence type="ECO:0000256" key="7">
    <source>
        <dbReference type="ARBA" id="ARBA00022801"/>
    </source>
</evidence>
<dbReference type="GO" id="GO:0016787">
    <property type="term" value="F:hydrolase activity"/>
    <property type="evidence" value="ECO:0007669"/>
    <property type="project" value="UniProtKB-KW"/>
</dbReference>
<evidence type="ECO:0000256" key="1">
    <source>
        <dbReference type="ARBA" id="ARBA00001946"/>
    </source>
</evidence>
<dbReference type="SMART" id="SM00341">
    <property type="entry name" value="HRDC"/>
    <property type="match status" value="1"/>
</dbReference>
<dbReference type="EC" id="5.6.2.4" evidence="16"/>
<comment type="cofactor">
    <cofactor evidence="1">
        <name>Mg(2+)</name>
        <dbReference type="ChEBI" id="CHEBI:18420"/>
    </cofactor>
</comment>
<dbReference type="InterPro" id="IPR027417">
    <property type="entry name" value="P-loop_NTPase"/>
</dbReference>
<dbReference type="PROSITE" id="PS50967">
    <property type="entry name" value="HRDC"/>
    <property type="match status" value="1"/>
</dbReference>
<evidence type="ECO:0000256" key="11">
    <source>
        <dbReference type="ARBA" id="ARBA00023125"/>
    </source>
</evidence>
<evidence type="ECO:0000259" key="18">
    <source>
        <dbReference type="PROSITE" id="PS51192"/>
    </source>
</evidence>
<feature type="domain" description="Helicase C-terminal" evidence="19">
    <location>
        <begin position="239"/>
        <end position="387"/>
    </location>
</feature>
<dbReference type="Pfam" id="PF09382">
    <property type="entry name" value="RQC"/>
    <property type="match status" value="1"/>
</dbReference>
<dbReference type="CDD" id="cd17920">
    <property type="entry name" value="DEXHc_RecQ"/>
    <property type="match status" value="1"/>
</dbReference>
<dbReference type="NCBIfam" id="TIGR01389">
    <property type="entry name" value="recQ"/>
    <property type="match status" value="1"/>
</dbReference>
<evidence type="ECO:0000313" key="20">
    <source>
        <dbReference type="EMBL" id="TAA40964.1"/>
    </source>
</evidence>
<evidence type="ECO:0000256" key="13">
    <source>
        <dbReference type="ARBA" id="ARBA00023204"/>
    </source>
</evidence>
<dbReference type="Pfam" id="PF16124">
    <property type="entry name" value="RecQ_Zn_bind"/>
    <property type="match status" value="1"/>
</dbReference>
<dbReference type="InterPro" id="IPR006293">
    <property type="entry name" value="DNA_helicase_ATP-dep_RecQ_bac"/>
</dbReference>
<evidence type="ECO:0000256" key="5">
    <source>
        <dbReference type="ARBA" id="ARBA00022741"/>
    </source>
</evidence>
<dbReference type="SUPFAM" id="SSF52540">
    <property type="entry name" value="P-loop containing nucleoside triphosphate hydrolases"/>
    <property type="match status" value="2"/>
</dbReference>
<organism evidence="20 21">
    <name type="scientific">Corallincola spongiicola</name>
    <dbReference type="NCBI Taxonomy" id="2520508"/>
    <lineage>
        <taxon>Bacteria</taxon>
        <taxon>Pseudomonadati</taxon>
        <taxon>Pseudomonadota</taxon>
        <taxon>Gammaproteobacteria</taxon>
        <taxon>Alteromonadales</taxon>
        <taxon>Psychromonadaceae</taxon>
        <taxon>Corallincola</taxon>
    </lineage>
</organism>
<dbReference type="Gene3D" id="1.10.150.80">
    <property type="entry name" value="HRDC domain"/>
    <property type="match status" value="1"/>
</dbReference>
<comment type="caution">
    <text evidence="20">The sequence shown here is derived from an EMBL/GenBank/DDBJ whole genome shotgun (WGS) entry which is preliminary data.</text>
</comment>
<evidence type="ECO:0000256" key="4">
    <source>
        <dbReference type="ARBA" id="ARBA00022723"/>
    </source>
</evidence>
<dbReference type="SMART" id="SM00487">
    <property type="entry name" value="DEXDc"/>
    <property type="match status" value="1"/>
</dbReference>
<dbReference type="PROSITE" id="PS51194">
    <property type="entry name" value="HELICASE_CTER"/>
    <property type="match status" value="1"/>
</dbReference>
<keyword evidence="8 20" id="KW-0347">Helicase</keyword>
<protein>
    <recommendedName>
        <fullName evidence="16">DNA helicase RecQ</fullName>
        <ecNumber evidence="16">5.6.2.4</ecNumber>
    </recommendedName>
</protein>
<comment type="similarity">
    <text evidence="3">Belongs to the helicase family. RecQ subfamily.</text>
</comment>
<dbReference type="EMBL" id="SHLY01000008">
    <property type="protein sequence ID" value="TAA40964.1"/>
    <property type="molecule type" value="Genomic_DNA"/>
</dbReference>
<reference evidence="21" key="1">
    <citation type="submission" date="2019-02" db="EMBL/GenBank/DDBJ databases">
        <title>Draft genome sequence of Muricauda sp. 176CP4-71.</title>
        <authorList>
            <person name="Park J.-S."/>
        </authorList>
    </citation>
    <scope>NUCLEOTIDE SEQUENCE [LARGE SCALE GENOMIC DNA]</scope>
    <source>
        <strain evidence="21">176GS2-150</strain>
    </source>
</reference>
<dbReference type="SMART" id="SM00490">
    <property type="entry name" value="HELICc"/>
    <property type="match status" value="1"/>
</dbReference>
<dbReference type="InterPro" id="IPR018982">
    <property type="entry name" value="RQC_domain"/>
</dbReference>
<keyword evidence="6" id="KW-0227">DNA damage</keyword>
<dbReference type="InterPro" id="IPR014001">
    <property type="entry name" value="Helicase_ATP-bd"/>
</dbReference>
<keyword evidence="7 20" id="KW-0378">Hydrolase</keyword>
<dbReference type="NCBIfam" id="TIGR00614">
    <property type="entry name" value="recQ_fam"/>
    <property type="match status" value="1"/>
</dbReference>
<evidence type="ECO:0000256" key="6">
    <source>
        <dbReference type="ARBA" id="ARBA00022763"/>
    </source>
</evidence>
<feature type="domain" description="HRDC" evidence="17">
    <location>
        <begin position="543"/>
        <end position="620"/>
    </location>
</feature>
<dbReference type="SUPFAM" id="SSF47819">
    <property type="entry name" value="HRDC-like"/>
    <property type="match status" value="1"/>
</dbReference>
<evidence type="ECO:0000259" key="17">
    <source>
        <dbReference type="PROSITE" id="PS50967"/>
    </source>
</evidence>
<dbReference type="InterPro" id="IPR036388">
    <property type="entry name" value="WH-like_DNA-bd_sf"/>
</dbReference>
<keyword evidence="4" id="KW-0479">Metal-binding</keyword>
<dbReference type="InterPro" id="IPR001650">
    <property type="entry name" value="Helicase_C-like"/>
</dbReference>
<dbReference type="GO" id="GO:0003678">
    <property type="term" value="F:DNA helicase activity"/>
    <property type="evidence" value="ECO:0007669"/>
    <property type="project" value="UniProtKB-EC"/>
</dbReference>
<evidence type="ECO:0000313" key="21">
    <source>
        <dbReference type="Proteomes" id="UP000292544"/>
    </source>
</evidence>
<dbReference type="Pfam" id="PF00270">
    <property type="entry name" value="DEAD"/>
    <property type="match status" value="1"/>
</dbReference>
<dbReference type="Pfam" id="PF00271">
    <property type="entry name" value="Helicase_C"/>
    <property type="match status" value="1"/>
</dbReference>
<dbReference type="Gene3D" id="1.10.10.10">
    <property type="entry name" value="Winged helix-like DNA-binding domain superfamily/Winged helix DNA-binding domain"/>
    <property type="match status" value="1"/>
</dbReference>
<evidence type="ECO:0000259" key="19">
    <source>
        <dbReference type="PROSITE" id="PS51194"/>
    </source>
</evidence>
<evidence type="ECO:0000256" key="12">
    <source>
        <dbReference type="ARBA" id="ARBA00023172"/>
    </source>
</evidence>
<name>A0ABY1WKV9_9GAMM</name>
<comment type="cofactor">
    <cofactor evidence="2">
        <name>Zn(2+)</name>
        <dbReference type="ChEBI" id="CHEBI:29105"/>
    </cofactor>
</comment>
<proteinExistence type="inferred from homology"/>
<keyword evidence="10" id="KW-0067">ATP-binding</keyword>
<dbReference type="Gene3D" id="3.40.50.300">
    <property type="entry name" value="P-loop containing nucleotide triphosphate hydrolases"/>
    <property type="match status" value="2"/>
</dbReference>
<dbReference type="SMART" id="SM00956">
    <property type="entry name" value="RQC"/>
    <property type="match status" value="1"/>
</dbReference>
<dbReference type="RefSeq" id="WP_130567777.1">
    <property type="nucleotide sequence ID" value="NZ_SHLY01000008.1"/>
</dbReference>
<evidence type="ECO:0000256" key="15">
    <source>
        <dbReference type="ARBA" id="ARBA00034617"/>
    </source>
</evidence>
<evidence type="ECO:0000256" key="10">
    <source>
        <dbReference type="ARBA" id="ARBA00022840"/>
    </source>
</evidence>